<sequence length="467" mass="51953">MTKIHFATQLQKYIIQSIFLLLVLVGCKSLDISNPGPLPQPPSPDSEVNVPFVFPKETLHRIINSQIPEVLLDQDQTEFGSGIVGSLKLTRNGSIAVAALDSQQMTLKLPMRVKGEVGLSKNGLGSLFRGKAPLDTEFSPVFKLNPEINPDWTVSIKDFELLDLGGKLNFDILGMQVDLSGMLERELKRWAAQNLQDDKKLFNLKPLVDLAWEQVGRPFEVNWQQGSTGFSIRPEQVNFKEFFDKNENFTVWLGLNGKIQSHPADAIPSRAFPLPALSPNFSGDNKLELLLPASISYDELDEILGANLNGKSFRVDSKTILTLDQLQSSAFGELLAIETDFLAERNNGDPIEGKLFVVGKPAFDEELQALIFEDINFKVISEQSKAKIGIALKKRKIIRQIEKMAIFPIGDLLEESTEGVRDRLGLSTPIADLQIENLKIVPEGFYPTANGIRIYIQGKGKVGIQWK</sequence>
<dbReference type="AlphaFoldDB" id="A0A1G6QVG1"/>
<reference evidence="2" key="1">
    <citation type="submission" date="2016-10" db="EMBL/GenBank/DDBJ databases">
        <authorList>
            <person name="Varghese N."/>
            <person name="Submissions S."/>
        </authorList>
    </citation>
    <scope>NUCLEOTIDE SEQUENCE [LARGE SCALE GENOMIC DNA]</scope>
    <source>
        <strain evidence="2">DSM 23095</strain>
    </source>
</reference>
<protein>
    <recommendedName>
        <fullName evidence="3">DUF4403 family protein</fullName>
    </recommendedName>
</protein>
<dbReference type="RefSeq" id="WP_087938596.1">
    <property type="nucleotide sequence ID" value="NZ_FNAC01000010.1"/>
</dbReference>
<gene>
    <name evidence="1" type="ORF">SAMN04488104_1010112</name>
</gene>
<accession>A0A1G6QVG1</accession>
<proteinExistence type="predicted"/>
<name>A0A1G6QVG1_9BACT</name>
<organism evidence="1 2">
    <name type="scientific">Algoriphagus faecimaris</name>
    <dbReference type="NCBI Taxonomy" id="686796"/>
    <lineage>
        <taxon>Bacteria</taxon>
        <taxon>Pseudomonadati</taxon>
        <taxon>Bacteroidota</taxon>
        <taxon>Cytophagia</taxon>
        <taxon>Cytophagales</taxon>
        <taxon>Cyclobacteriaceae</taxon>
        <taxon>Algoriphagus</taxon>
    </lineage>
</organism>
<evidence type="ECO:0008006" key="3">
    <source>
        <dbReference type="Google" id="ProtNLM"/>
    </source>
</evidence>
<dbReference type="InterPro" id="IPR025515">
    <property type="entry name" value="DUF4403"/>
</dbReference>
<dbReference type="Pfam" id="PF14356">
    <property type="entry name" value="DUF4403"/>
    <property type="match status" value="1"/>
</dbReference>
<dbReference type="Proteomes" id="UP000199060">
    <property type="component" value="Unassembled WGS sequence"/>
</dbReference>
<dbReference type="PROSITE" id="PS51257">
    <property type="entry name" value="PROKAR_LIPOPROTEIN"/>
    <property type="match status" value="1"/>
</dbReference>
<dbReference type="OrthoDB" id="617059at2"/>
<keyword evidence="2" id="KW-1185">Reference proteome</keyword>
<dbReference type="STRING" id="686796.SAMN04488104_1010112"/>
<evidence type="ECO:0000313" key="2">
    <source>
        <dbReference type="Proteomes" id="UP000199060"/>
    </source>
</evidence>
<dbReference type="EMBL" id="FNAC01000010">
    <property type="protein sequence ID" value="SDC96291.1"/>
    <property type="molecule type" value="Genomic_DNA"/>
</dbReference>
<evidence type="ECO:0000313" key="1">
    <source>
        <dbReference type="EMBL" id="SDC96291.1"/>
    </source>
</evidence>